<reference evidence="2" key="1">
    <citation type="submission" date="2017-02" db="EMBL/GenBank/DDBJ databases">
        <authorList>
            <person name="Daims H."/>
        </authorList>
    </citation>
    <scope>NUCLEOTIDE SEQUENCE [LARGE SCALE GENOMIC DNA]</scope>
</reference>
<protein>
    <submittedName>
        <fullName evidence="1">Uncharacterized protein</fullName>
    </submittedName>
</protein>
<evidence type="ECO:0000313" key="1">
    <source>
        <dbReference type="EMBL" id="SJM92611.1"/>
    </source>
</evidence>
<sequence>MEKRQIRSEWISDTLANPARIESDQDDPNLLHVLKPIAERSFRILRVIYNETVSPVAIITAYFDDDVKDL</sequence>
<dbReference type="InterPro" id="IPR025354">
    <property type="entry name" value="DUF4258"/>
</dbReference>
<gene>
    <name evidence="1" type="ORF">CRENPOLYSF2_2780017</name>
</gene>
<evidence type="ECO:0000313" key="2">
    <source>
        <dbReference type="Proteomes" id="UP000195442"/>
    </source>
</evidence>
<keyword evidence="2" id="KW-1185">Reference proteome</keyword>
<accession>A0A1R4H9A8</accession>
<proteinExistence type="predicted"/>
<organism evidence="1 2">
    <name type="scientific">Crenothrix polyspora</name>
    <dbReference type="NCBI Taxonomy" id="360316"/>
    <lineage>
        <taxon>Bacteria</taxon>
        <taxon>Pseudomonadati</taxon>
        <taxon>Pseudomonadota</taxon>
        <taxon>Gammaproteobacteria</taxon>
        <taxon>Methylococcales</taxon>
        <taxon>Crenotrichaceae</taxon>
        <taxon>Crenothrix</taxon>
    </lineage>
</organism>
<dbReference type="Proteomes" id="UP000195442">
    <property type="component" value="Unassembled WGS sequence"/>
</dbReference>
<dbReference type="EMBL" id="FUKJ01000199">
    <property type="protein sequence ID" value="SJM92611.1"/>
    <property type="molecule type" value="Genomic_DNA"/>
</dbReference>
<dbReference type="Pfam" id="PF14076">
    <property type="entry name" value="DUF4258"/>
    <property type="match status" value="1"/>
</dbReference>
<name>A0A1R4H9A8_9GAMM</name>
<dbReference type="AlphaFoldDB" id="A0A1R4H9A8"/>